<reference evidence="1 2" key="2">
    <citation type="journal article" date="2022" name="Mol. Ecol. Resour.">
        <title>The genomes of chicory, endive, great burdock and yacon provide insights into Asteraceae paleo-polyploidization history and plant inulin production.</title>
        <authorList>
            <person name="Fan W."/>
            <person name="Wang S."/>
            <person name="Wang H."/>
            <person name="Wang A."/>
            <person name="Jiang F."/>
            <person name="Liu H."/>
            <person name="Zhao H."/>
            <person name="Xu D."/>
            <person name="Zhang Y."/>
        </authorList>
    </citation>
    <scope>NUCLEOTIDE SEQUENCE [LARGE SCALE GENOMIC DNA]</scope>
    <source>
        <strain evidence="2">cv. Punajuju</strain>
        <tissue evidence="1">Leaves</tissue>
    </source>
</reference>
<evidence type="ECO:0000313" key="1">
    <source>
        <dbReference type="EMBL" id="KAI3688551.1"/>
    </source>
</evidence>
<comment type="caution">
    <text evidence="1">The sequence shown here is derived from an EMBL/GenBank/DDBJ whole genome shotgun (WGS) entry which is preliminary data.</text>
</comment>
<gene>
    <name evidence="1" type="ORF">L2E82_46196</name>
</gene>
<keyword evidence="2" id="KW-1185">Reference proteome</keyword>
<dbReference type="Proteomes" id="UP001055811">
    <property type="component" value="Linkage Group LG09"/>
</dbReference>
<evidence type="ECO:0000313" key="2">
    <source>
        <dbReference type="Proteomes" id="UP001055811"/>
    </source>
</evidence>
<organism evidence="1 2">
    <name type="scientific">Cichorium intybus</name>
    <name type="common">Chicory</name>
    <dbReference type="NCBI Taxonomy" id="13427"/>
    <lineage>
        <taxon>Eukaryota</taxon>
        <taxon>Viridiplantae</taxon>
        <taxon>Streptophyta</taxon>
        <taxon>Embryophyta</taxon>
        <taxon>Tracheophyta</taxon>
        <taxon>Spermatophyta</taxon>
        <taxon>Magnoliopsida</taxon>
        <taxon>eudicotyledons</taxon>
        <taxon>Gunneridae</taxon>
        <taxon>Pentapetalae</taxon>
        <taxon>asterids</taxon>
        <taxon>campanulids</taxon>
        <taxon>Asterales</taxon>
        <taxon>Asteraceae</taxon>
        <taxon>Cichorioideae</taxon>
        <taxon>Cichorieae</taxon>
        <taxon>Cichoriinae</taxon>
        <taxon>Cichorium</taxon>
    </lineage>
</organism>
<dbReference type="EMBL" id="CM042017">
    <property type="protein sequence ID" value="KAI3688551.1"/>
    <property type="molecule type" value="Genomic_DNA"/>
</dbReference>
<sequence length="80" mass="8604">MSELISVLALIPPALINVKKRSSLVGEAYAKQQHLWLTGASDVESTVFTRAILAKTVVCIPLLNGVVELGTTEKVRNVAM</sequence>
<reference evidence="2" key="1">
    <citation type="journal article" date="2022" name="Mol. Ecol. Resour.">
        <title>The genomes of chicory, endive, great burdock and yacon provide insights into Asteraceae palaeo-polyploidization history and plant inulin production.</title>
        <authorList>
            <person name="Fan W."/>
            <person name="Wang S."/>
            <person name="Wang H."/>
            <person name="Wang A."/>
            <person name="Jiang F."/>
            <person name="Liu H."/>
            <person name="Zhao H."/>
            <person name="Xu D."/>
            <person name="Zhang Y."/>
        </authorList>
    </citation>
    <scope>NUCLEOTIDE SEQUENCE [LARGE SCALE GENOMIC DNA]</scope>
    <source>
        <strain evidence="2">cv. Punajuju</strain>
    </source>
</reference>
<proteinExistence type="predicted"/>
<name>A0ACB8YSX5_CICIN</name>
<accession>A0ACB8YSX5</accession>
<protein>
    <submittedName>
        <fullName evidence="1">Uncharacterized protein</fullName>
    </submittedName>
</protein>